<reference evidence="2" key="1">
    <citation type="journal article" date="2023" name="G3 (Bethesda)">
        <title>Genome assembly and association tests identify interacting loci associated with vigor, precocity, and sex in interspecific pistachio rootstocks.</title>
        <authorList>
            <person name="Palmer W."/>
            <person name="Jacygrad E."/>
            <person name="Sagayaradj S."/>
            <person name="Cavanaugh K."/>
            <person name="Han R."/>
            <person name="Bertier L."/>
            <person name="Beede B."/>
            <person name="Kafkas S."/>
            <person name="Golino D."/>
            <person name="Preece J."/>
            <person name="Michelmore R."/>
        </authorList>
    </citation>
    <scope>NUCLEOTIDE SEQUENCE [LARGE SCALE GENOMIC DNA]</scope>
</reference>
<comment type="caution">
    <text evidence="1">The sequence shown here is derived from an EMBL/GenBank/DDBJ whole genome shotgun (WGS) entry which is preliminary data.</text>
</comment>
<sequence>MNNSSSRTLEIRVLSAEDLRIGGRSVKKNAFAIVKVDPWNYQGTKVDPLGGSYPKWDEILELILPVGSTSLTLEVQCKTSSDTKGKRNGIINLSVRVKMPKQVRSSLGKPKVPDYAACSSNAELKVAGYKSSPAQMIEIPSGKRKFEGAVIGVPVWPPNHD</sequence>
<evidence type="ECO:0000313" key="1">
    <source>
        <dbReference type="EMBL" id="KAJ0112578.1"/>
    </source>
</evidence>
<gene>
    <name evidence="1" type="ORF">Patl1_00375</name>
</gene>
<dbReference type="EMBL" id="CM047897">
    <property type="protein sequence ID" value="KAJ0112578.1"/>
    <property type="molecule type" value="Genomic_DNA"/>
</dbReference>
<accession>A0ACC1CAJ2</accession>
<proteinExistence type="predicted"/>
<protein>
    <submittedName>
        <fullName evidence="1">Uncharacterized protein</fullName>
    </submittedName>
</protein>
<name>A0ACC1CAJ2_9ROSI</name>
<keyword evidence="2" id="KW-1185">Reference proteome</keyword>
<dbReference type="Proteomes" id="UP001164250">
    <property type="component" value="Chromosome 1"/>
</dbReference>
<evidence type="ECO:0000313" key="2">
    <source>
        <dbReference type="Proteomes" id="UP001164250"/>
    </source>
</evidence>
<organism evidence="1 2">
    <name type="scientific">Pistacia atlantica</name>
    <dbReference type="NCBI Taxonomy" id="434234"/>
    <lineage>
        <taxon>Eukaryota</taxon>
        <taxon>Viridiplantae</taxon>
        <taxon>Streptophyta</taxon>
        <taxon>Embryophyta</taxon>
        <taxon>Tracheophyta</taxon>
        <taxon>Spermatophyta</taxon>
        <taxon>Magnoliopsida</taxon>
        <taxon>eudicotyledons</taxon>
        <taxon>Gunneridae</taxon>
        <taxon>Pentapetalae</taxon>
        <taxon>rosids</taxon>
        <taxon>malvids</taxon>
        <taxon>Sapindales</taxon>
        <taxon>Anacardiaceae</taxon>
        <taxon>Pistacia</taxon>
    </lineage>
</organism>